<dbReference type="Pfam" id="PF14464">
    <property type="entry name" value="Prok-JAB"/>
    <property type="match status" value="1"/>
</dbReference>
<dbReference type="PROSITE" id="PS50249">
    <property type="entry name" value="MPN"/>
    <property type="match status" value="1"/>
</dbReference>
<keyword evidence="5" id="KW-0482">Metalloprotease</keyword>
<dbReference type="EMBL" id="VKKU01000001">
    <property type="protein sequence ID" value="TSB04405.1"/>
    <property type="molecule type" value="Genomic_DNA"/>
</dbReference>
<comment type="caution">
    <text evidence="7">The sequence shown here is derived from an EMBL/GenBank/DDBJ whole genome shotgun (WGS) entry which is preliminary data.</text>
</comment>
<dbReference type="GO" id="GO:0008270">
    <property type="term" value="F:zinc ion binding"/>
    <property type="evidence" value="ECO:0007669"/>
    <property type="project" value="TreeGrafter"/>
</dbReference>
<dbReference type="Proteomes" id="UP000320160">
    <property type="component" value="Unassembled WGS sequence"/>
</dbReference>
<protein>
    <submittedName>
        <fullName evidence="7">M67 family metallopeptidase</fullName>
    </submittedName>
</protein>
<keyword evidence="2" id="KW-0479">Metal-binding</keyword>
<dbReference type="InterPro" id="IPR028090">
    <property type="entry name" value="JAB_dom_prok"/>
</dbReference>
<reference evidence="7 8" key="1">
    <citation type="submission" date="2019-07" db="EMBL/GenBank/DDBJ databases">
        <authorList>
            <person name="Park M."/>
        </authorList>
    </citation>
    <scope>NUCLEOTIDE SEQUENCE [LARGE SCALE GENOMIC DNA]</scope>
    <source>
        <strain evidence="7 8">KCTC32445</strain>
    </source>
</reference>
<evidence type="ECO:0000259" key="6">
    <source>
        <dbReference type="PROSITE" id="PS50249"/>
    </source>
</evidence>
<feature type="domain" description="MPN" evidence="6">
    <location>
        <begin position="3"/>
        <end position="132"/>
    </location>
</feature>
<keyword evidence="8" id="KW-1185">Reference proteome</keyword>
<evidence type="ECO:0000313" key="8">
    <source>
        <dbReference type="Proteomes" id="UP000320160"/>
    </source>
</evidence>
<keyword evidence="1" id="KW-0645">Protease</keyword>
<dbReference type="Gene3D" id="3.40.140.10">
    <property type="entry name" value="Cytidine Deaminase, domain 2"/>
    <property type="match status" value="1"/>
</dbReference>
<dbReference type="OrthoDB" id="9802958at2"/>
<evidence type="ECO:0000256" key="5">
    <source>
        <dbReference type="ARBA" id="ARBA00023049"/>
    </source>
</evidence>
<accession>A0A553WI84</accession>
<evidence type="ECO:0000313" key="7">
    <source>
        <dbReference type="EMBL" id="TSB04405.1"/>
    </source>
</evidence>
<evidence type="ECO:0000256" key="3">
    <source>
        <dbReference type="ARBA" id="ARBA00022801"/>
    </source>
</evidence>
<dbReference type="PANTHER" id="PTHR34858:SF1">
    <property type="entry name" value="CYSO-CYSTEINE PEPTIDASE"/>
    <property type="match status" value="1"/>
</dbReference>
<gene>
    <name evidence="7" type="ORF">FOM92_02975</name>
</gene>
<proteinExistence type="predicted"/>
<dbReference type="SMART" id="SM00232">
    <property type="entry name" value="JAB_MPN"/>
    <property type="match status" value="1"/>
</dbReference>
<evidence type="ECO:0000256" key="4">
    <source>
        <dbReference type="ARBA" id="ARBA00022833"/>
    </source>
</evidence>
<keyword evidence="4" id="KW-0862">Zinc</keyword>
<dbReference type="AlphaFoldDB" id="A0A553WI84"/>
<dbReference type="GO" id="GO:0006508">
    <property type="term" value="P:proteolysis"/>
    <property type="evidence" value="ECO:0007669"/>
    <property type="project" value="UniProtKB-KW"/>
</dbReference>
<dbReference type="InterPro" id="IPR000555">
    <property type="entry name" value="JAMM/MPN+_dom"/>
</dbReference>
<name>A0A553WI84_9SPHN</name>
<dbReference type="CDD" id="cd08070">
    <property type="entry name" value="MPN_like"/>
    <property type="match status" value="1"/>
</dbReference>
<dbReference type="PANTHER" id="PTHR34858">
    <property type="entry name" value="CYSO-CYSTEINE PEPTIDASE"/>
    <property type="match status" value="1"/>
</dbReference>
<organism evidence="7 8">
    <name type="scientific">Sphingorhabdus contaminans</name>
    <dbReference type="NCBI Taxonomy" id="1343899"/>
    <lineage>
        <taxon>Bacteria</taxon>
        <taxon>Pseudomonadati</taxon>
        <taxon>Pseudomonadota</taxon>
        <taxon>Alphaproteobacteria</taxon>
        <taxon>Sphingomonadales</taxon>
        <taxon>Sphingomonadaceae</taxon>
        <taxon>Sphingorhabdus</taxon>
    </lineage>
</organism>
<dbReference type="InterPro" id="IPR051929">
    <property type="entry name" value="VirAsm_ModProt"/>
</dbReference>
<evidence type="ECO:0000256" key="1">
    <source>
        <dbReference type="ARBA" id="ARBA00022670"/>
    </source>
</evidence>
<keyword evidence="3" id="KW-0378">Hydrolase</keyword>
<dbReference type="SUPFAM" id="SSF102712">
    <property type="entry name" value="JAB1/MPN domain"/>
    <property type="match status" value="1"/>
</dbReference>
<dbReference type="GO" id="GO:0008235">
    <property type="term" value="F:metalloexopeptidase activity"/>
    <property type="evidence" value="ECO:0007669"/>
    <property type="project" value="TreeGrafter"/>
</dbReference>
<sequence length="135" mass="14535">MPLRISRKHHNELLERSLAAGNQECCGLLLGQGDRVLEVVSCTNVADDPALNFELDPGVLLSRHKAARHGGMPIIGYYHSHPNGRAEPSATDAAQAADDGRYWVIIAGNSVSGWRPEGQAEQVIGFESIPILVEG</sequence>
<dbReference type="InterPro" id="IPR037518">
    <property type="entry name" value="MPN"/>
</dbReference>
<evidence type="ECO:0000256" key="2">
    <source>
        <dbReference type="ARBA" id="ARBA00022723"/>
    </source>
</evidence>